<protein>
    <submittedName>
        <fullName evidence="1">Uncharacterized protein</fullName>
    </submittedName>
</protein>
<dbReference type="Proteomes" id="UP000298061">
    <property type="component" value="Unassembled WGS sequence"/>
</dbReference>
<proteinExistence type="predicted"/>
<evidence type="ECO:0000313" key="1">
    <source>
        <dbReference type="EMBL" id="TFY78238.1"/>
    </source>
</evidence>
<dbReference type="EMBL" id="SFCI01000721">
    <property type="protein sequence ID" value="TFY78238.1"/>
    <property type="molecule type" value="Genomic_DNA"/>
</dbReference>
<comment type="caution">
    <text evidence="1">The sequence shown here is derived from an EMBL/GenBank/DDBJ whole genome shotgun (WGS) entry which is preliminary data.</text>
</comment>
<dbReference type="Gene3D" id="3.20.20.140">
    <property type="entry name" value="Metal-dependent hydrolases"/>
    <property type="match status" value="1"/>
</dbReference>
<reference evidence="1 2" key="1">
    <citation type="submission" date="2019-02" db="EMBL/GenBank/DDBJ databases">
        <title>Genome sequencing of the rare red list fungi Hericium alpestre (H. flagellum).</title>
        <authorList>
            <person name="Buettner E."/>
            <person name="Kellner H."/>
        </authorList>
    </citation>
    <scope>NUCLEOTIDE SEQUENCE [LARGE SCALE GENOMIC DNA]</scope>
    <source>
        <strain evidence="1 2">DSM 108284</strain>
    </source>
</reference>
<name>A0A4Y9ZXN3_9AGAM</name>
<gene>
    <name evidence="1" type="ORF">EWM64_g5773</name>
</gene>
<evidence type="ECO:0000313" key="2">
    <source>
        <dbReference type="Proteomes" id="UP000298061"/>
    </source>
</evidence>
<keyword evidence="2" id="KW-1185">Reference proteome</keyword>
<dbReference type="STRING" id="135208.A0A4Y9ZXN3"/>
<dbReference type="OrthoDB" id="3364440at2759"/>
<dbReference type="AlphaFoldDB" id="A0A4Y9ZXN3"/>
<accession>A0A4Y9ZXN3</accession>
<sequence length="59" mass="6288">MASETLRRVCFFHPAIDNHAHPLLTAANRAAVPFEGLVSEAEGAALADAPKSLFVRTKA</sequence>
<organism evidence="1 2">
    <name type="scientific">Hericium alpestre</name>
    <dbReference type="NCBI Taxonomy" id="135208"/>
    <lineage>
        <taxon>Eukaryota</taxon>
        <taxon>Fungi</taxon>
        <taxon>Dikarya</taxon>
        <taxon>Basidiomycota</taxon>
        <taxon>Agaricomycotina</taxon>
        <taxon>Agaricomycetes</taxon>
        <taxon>Russulales</taxon>
        <taxon>Hericiaceae</taxon>
        <taxon>Hericium</taxon>
    </lineage>
</organism>